<dbReference type="UniPathway" id="UPA00148">
    <property type="reaction ID" value="UER00227"/>
</dbReference>
<dbReference type="InterPro" id="IPR003723">
    <property type="entry name" value="Precorrin-6x_reduct"/>
</dbReference>
<dbReference type="NCBIfam" id="TIGR00312">
    <property type="entry name" value="cbiD"/>
    <property type="match status" value="1"/>
</dbReference>
<dbReference type="Proteomes" id="UP000189956">
    <property type="component" value="Unassembled WGS sequence"/>
</dbReference>
<dbReference type="GO" id="GO:0019251">
    <property type="term" value="P:anaerobic cobalamin biosynthetic process"/>
    <property type="evidence" value="ECO:0007669"/>
    <property type="project" value="UniProtKB-UniRule"/>
</dbReference>
<dbReference type="HAMAP" id="MF_00787">
    <property type="entry name" value="CbiD"/>
    <property type="match status" value="1"/>
</dbReference>
<dbReference type="SUPFAM" id="SSF111342">
    <property type="entry name" value="CbiD-like"/>
    <property type="match status" value="1"/>
</dbReference>
<sequence>MSNVSHDTSVVPPKILIIGGTTEGRIAVQTCDEANKPYYYSTKSDSQKIDCVHGIRISGGFDAMEMTDFCRQNDIGLIIDAAHPFAMNVHRNIGMTANVCDIPVVRIERKFPERNDQMHWFDTYTEAISYMEKQGITRLLALTGVNTIKALKDFWQRHEETYFRIMKRPESLEEVDKASFPRERILFYDETRDDRSLFQRIRPQAIITKESGDAGGFTDKTDVALEMGIPVLVIRRPALPYPPHSIVYGKYGLRRSIEEILPLFYDLKIGYTTGSCATAATTAAMTTLLTGKILGECTISLPNDEPITIPIETTDISSEEKVTCVVKKYSGDDPDVTNGTAICSTVALNDTHSDIRFLQGKGVGVVTLPGLGLKIGEPAINPTPRMMMIREITRLRHLYCEDTSIGVDIIISVPAGAELAKRTFNPKIGIIGGISIIGTSGIVKPFSSEAFVNSIKAEVRVAKSMGLDRLVINSGAKSEKYLRALYPDLPSQGFVHYGNFIGETVKAAAEEGFKHLTMGVMIGKAVKLAEGNLDTHSKKVVMNKDFIRSLAQEAGCTSNEIEAISKITLAREIWEIIPKYRTKDPQTTTPFYTLLAHKCYEVCAPLIPEGTITIFLITESGELIH</sequence>
<keyword evidence="4 5" id="KW-0949">S-adenosyl-L-methionine</keyword>
<dbReference type="EMBL" id="FUWL01000005">
    <property type="protein sequence ID" value="SJZ44696.1"/>
    <property type="molecule type" value="Genomic_DNA"/>
</dbReference>
<evidence type="ECO:0000313" key="7">
    <source>
        <dbReference type="Proteomes" id="UP000189956"/>
    </source>
</evidence>
<dbReference type="GO" id="GO:0043780">
    <property type="term" value="F:cobalt-precorrin-5B C1-methyltransferase activity"/>
    <property type="evidence" value="ECO:0007669"/>
    <property type="project" value="RHEA"/>
</dbReference>
<evidence type="ECO:0000256" key="3">
    <source>
        <dbReference type="ARBA" id="ARBA00022679"/>
    </source>
</evidence>
<evidence type="ECO:0000256" key="1">
    <source>
        <dbReference type="ARBA" id="ARBA00022573"/>
    </source>
</evidence>
<comment type="pathway">
    <text evidence="5">Cofactor biosynthesis; adenosylcobalamin biosynthesis; cob(II)yrinate a,c-diamide from sirohydrochlorin (anaerobic route): step 6/10.</text>
</comment>
<keyword evidence="2 5" id="KW-0489">Methyltransferase</keyword>
<dbReference type="AlphaFoldDB" id="A0A1T4KQJ2"/>
<dbReference type="PANTHER" id="PTHR35863:SF1">
    <property type="entry name" value="COBALT-PRECORRIN-5B C(1)-METHYLTRANSFERASE"/>
    <property type="match status" value="1"/>
</dbReference>
<dbReference type="PANTHER" id="PTHR35863">
    <property type="entry name" value="COBALT-PRECORRIN-5B C(1)-METHYLTRANSFERASE"/>
    <property type="match status" value="1"/>
</dbReference>
<keyword evidence="3 5" id="KW-0808">Transferase</keyword>
<dbReference type="Gene3D" id="3.30.2110.10">
    <property type="entry name" value="CbiD-like"/>
    <property type="match status" value="1"/>
</dbReference>
<comment type="catalytic activity">
    <reaction evidence="5">
        <text>Co-precorrin-5B + S-adenosyl-L-methionine = Co-precorrin-6A + S-adenosyl-L-homocysteine</text>
        <dbReference type="Rhea" id="RHEA:26285"/>
        <dbReference type="ChEBI" id="CHEBI:57856"/>
        <dbReference type="ChEBI" id="CHEBI:59789"/>
        <dbReference type="ChEBI" id="CHEBI:60063"/>
        <dbReference type="ChEBI" id="CHEBI:60064"/>
        <dbReference type="EC" id="2.1.1.195"/>
    </reaction>
</comment>
<evidence type="ECO:0000256" key="2">
    <source>
        <dbReference type="ARBA" id="ARBA00022603"/>
    </source>
</evidence>
<evidence type="ECO:0000256" key="4">
    <source>
        <dbReference type="ARBA" id="ARBA00022691"/>
    </source>
</evidence>
<evidence type="ECO:0000313" key="6">
    <source>
        <dbReference type="EMBL" id="SJZ44696.1"/>
    </source>
</evidence>
<reference evidence="6 7" key="1">
    <citation type="submission" date="2017-02" db="EMBL/GenBank/DDBJ databases">
        <authorList>
            <person name="Peterson S.W."/>
        </authorList>
    </citation>
    <scope>NUCLEOTIDE SEQUENCE [LARGE SCALE GENOMIC DNA]</scope>
    <source>
        <strain evidence="6 7">ATCC 700135</strain>
    </source>
</reference>
<dbReference type="PROSITE" id="PS51014">
    <property type="entry name" value="COBK_CBIJ"/>
    <property type="match status" value="1"/>
</dbReference>
<name>A0A1T4KQJ2_PORCN</name>
<comment type="similarity">
    <text evidence="5">Belongs to the CbiD family.</text>
</comment>
<proteinExistence type="inferred from homology"/>
<dbReference type="GO" id="GO:0032259">
    <property type="term" value="P:methylation"/>
    <property type="evidence" value="ECO:0007669"/>
    <property type="project" value="UniProtKB-KW"/>
</dbReference>
<dbReference type="InterPro" id="IPR036074">
    <property type="entry name" value="CbiD_sf"/>
</dbReference>
<dbReference type="Pfam" id="PF02571">
    <property type="entry name" value="CbiJ"/>
    <property type="match status" value="1"/>
</dbReference>
<comment type="function">
    <text evidence="5">Catalyzes the methylation of C-1 in cobalt-precorrin-5B to form cobalt-precorrin-6A.</text>
</comment>
<dbReference type="RefSeq" id="WP_051522705.1">
    <property type="nucleotide sequence ID" value="NZ_FUWL01000005.1"/>
</dbReference>
<dbReference type="InterPro" id="IPR002748">
    <property type="entry name" value="CbiD"/>
</dbReference>
<dbReference type="GO" id="GO:0016994">
    <property type="term" value="F:precorrin-6A reductase activity"/>
    <property type="evidence" value="ECO:0007669"/>
    <property type="project" value="InterPro"/>
</dbReference>
<dbReference type="EC" id="2.1.1.195" evidence="5"/>
<accession>A0A1T4KQJ2</accession>
<dbReference type="Pfam" id="PF01888">
    <property type="entry name" value="CbiD"/>
    <property type="match status" value="1"/>
</dbReference>
<keyword evidence="1 5" id="KW-0169">Cobalamin biosynthesis</keyword>
<gene>
    <name evidence="5" type="primary">cbiD</name>
    <name evidence="6" type="ORF">SAMN02745205_00837</name>
</gene>
<organism evidence="6 7">
    <name type="scientific">Porphyromonas cangingivalis</name>
    <dbReference type="NCBI Taxonomy" id="36874"/>
    <lineage>
        <taxon>Bacteria</taxon>
        <taxon>Pseudomonadati</taxon>
        <taxon>Bacteroidota</taxon>
        <taxon>Bacteroidia</taxon>
        <taxon>Bacteroidales</taxon>
        <taxon>Porphyromonadaceae</taxon>
        <taxon>Porphyromonas</taxon>
    </lineage>
</organism>
<protein>
    <recommendedName>
        <fullName evidence="5">Cobalt-precorrin-5B C(1)-methyltransferase</fullName>
        <ecNumber evidence="5">2.1.1.195</ecNumber>
    </recommendedName>
    <alternativeName>
        <fullName evidence="5">Cobalt-precorrin-6A synthase</fullName>
    </alternativeName>
</protein>
<evidence type="ECO:0000256" key="5">
    <source>
        <dbReference type="HAMAP-Rule" id="MF_00787"/>
    </source>
</evidence>